<accession>T1BD56</accession>
<reference evidence="1" key="1">
    <citation type="submission" date="2013-08" db="EMBL/GenBank/DDBJ databases">
        <authorList>
            <person name="Mendez C."/>
            <person name="Richter M."/>
            <person name="Ferrer M."/>
            <person name="Sanchez J."/>
        </authorList>
    </citation>
    <scope>NUCLEOTIDE SEQUENCE</scope>
</reference>
<name>T1BD56_9ZZZZ</name>
<evidence type="ECO:0000313" key="1">
    <source>
        <dbReference type="EMBL" id="EQD67777.1"/>
    </source>
</evidence>
<proteinExistence type="predicted"/>
<sequence length="196" mass="21977">MSERFPFSCFPNVSDENFPLAGFLGSLRVVSSVSLSVANLEHDDEVLRQILPSDTVVLAPSSWFMDDVRQPWLALFQAMDGRMGRIEAVLERMSRGESVSLPHPLEVILSDRGVVFADGNFYPTDSRLRLVIELPSFPPCHLVLEAVVRDIAQFAPDICDGRVTLAEFSPMDAVSQETLIRYLVVKSRLEIRKARL</sequence>
<comment type="caution">
    <text evidence="1">The sequence shown here is derived from an EMBL/GenBank/DDBJ whole genome shotgun (WGS) entry which is preliminary data.</text>
</comment>
<dbReference type="AlphaFoldDB" id="T1BD56"/>
<gene>
    <name evidence="1" type="ORF">B1A_07595</name>
</gene>
<protein>
    <submittedName>
        <fullName evidence="1">Uncharacterized protein</fullName>
    </submittedName>
</protein>
<reference evidence="1" key="2">
    <citation type="journal article" date="2014" name="ISME J.">
        <title>Microbial stratification in low pH oxic and suboxic macroscopic growths along an acid mine drainage.</title>
        <authorList>
            <person name="Mendez-Garcia C."/>
            <person name="Mesa V."/>
            <person name="Sprenger R.R."/>
            <person name="Richter M."/>
            <person name="Diez M.S."/>
            <person name="Solano J."/>
            <person name="Bargiela R."/>
            <person name="Golyshina O.V."/>
            <person name="Manteca A."/>
            <person name="Ramos J.L."/>
            <person name="Gallego J.R."/>
            <person name="Llorente I."/>
            <person name="Martins Dos Santos V.A."/>
            <person name="Jensen O.N."/>
            <person name="Pelaez A.I."/>
            <person name="Sanchez J."/>
            <person name="Ferrer M."/>
        </authorList>
    </citation>
    <scope>NUCLEOTIDE SEQUENCE</scope>
</reference>
<organism evidence="1">
    <name type="scientific">mine drainage metagenome</name>
    <dbReference type="NCBI Taxonomy" id="410659"/>
    <lineage>
        <taxon>unclassified sequences</taxon>
        <taxon>metagenomes</taxon>
        <taxon>ecological metagenomes</taxon>
    </lineage>
</organism>
<dbReference type="EMBL" id="AUZX01005463">
    <property type="protein sequence ID" value="EQD67777.1"/>
    <property type="molecule type" value="Genomic_DNA"/>
</dbReference>